<feature type="domain" description="JAB" evidence="6">
    <location>
        <begin position="22"/>
        <end position="115"/>
    </location>
</feature>
<name>A0A2U3DC03_SULT2</name>
<dbReference type="PANTHER" id="PTHR34858">
    <property type="entry name" value="CYSO-CYSTEINE PEPTIDASE"/>
    <property type="match status" value="1"/>
</dbReference>
<keyword evidence="8" id="KW-1185">Reference proteome</keyword>
<evidence type="ECO:0000256" key="3">
    <source>
        <dbReference type="ARBA" id="ARBA00022801"/>
    </source>
</evidence>
<gene>
    <name evidence="7" type="ORF">BM613_01605</name>
</gene>
<dbReference type="SUPFAM" id="SSF102712">
    <property type="entry name" value="JAB1/MPN domain"/>
    <property type="match status" value="1"/>
</dbReference>
<keyword evidence="1" id="KW-0645">Protease</keyword>
<dbReference type="RefSeq" id="WP_109429407.1">
    <property type="nucleotide sequence ID" value="NZ_MPDK01000002.1"/>
</dbReference>
<keyword evidence="4" id="KW-0862">Zinc</keyword>
<reference evidence="7 8" key="1">
    <citation type="submission" date="2016-11" db="EMBL/GenBank/DDBJ databases">
        <title>Comparative genomics of Acidibacillus ferroxidans species.</title>
        <authorList>
            <person name="Oliveira G."/>
            <person name="Nunes G."/>
            <person name="Oliveira R."/>
            <person name="Araujo F."/>
            <person name="Salim A."/>
            <person name="Scholte L."/>
            <person name="Morais D."/>
            <person name="Nancucheo I."/>
            <person name="Johnson D.B."/>
            <person name="Grail B."/>
            <person name="Bittencourt J."/>
            <person name="Valadares R."/>
        </authorList>
    </citation>
    <scope>NUCLEOTIDE SEQUENCE [LARGE SCALE GENOMIC DNA]</scope>
    <source>
        <strain evidence="7 8">Y002</strain>
    </source>
</reference>
<dbReference type="Proteomes" id="UP000245380">
    <property type="component" value="Unassembled WGS sequence"/>
</dbReference>
<dbReference type="EMBL" id="MPDK01000002">
    <property type="protein sequence ID" value="PWI58814.1"/>
    <property type="molecule type" value="Genomic_DNA"/>
</dbReference>
<protein>
    <recommendedName>
        <fullName evidence="6">JAB domain-containing protein</fullName>
    </recommendedName>
</protein>
<proteinExistence type="predicted"/>
<sequence>MGGKGDWGSFQNDWCLIIPFNVLEQIRAHVTQRLPFESGGLLFGHRRAFELVVETFLPVESALPSRTHYVGRAADAVRAILKAERTGQPVIGTVHSHPEGSGDPSHFDLERAYGYKDICHLIAFRSQGELSFSVFRYEVGLENKTNLRYEQIEWKIV</sequence>
<keyword evidence="3" id="KW-0378">Hydrolase</keyword>
<evidence type="ECO:0000313" key="8">
    <source>
        <dbReference type="Proteomes" id="UP000245380"/>
    </source>
</evidence>
<dbReference type="GO" id="GO:0008235">
    <property type="term" value="F:metalloexopeptidase activity"/>
    <property type="evidence" value="ECO:0007669"/>
    <property type="project" value="TreeGrafter"/>
</dbReference>
<evidence type="ECO:0000259" key="6">
    <source>
        <dbReference type="Pfam" id="PF14464"/>
    </source>
</evidence>
<accession>A0A2U3DC03</accession>
<evidence type="ECO:0000313" key="7">
    <source>
        <dbReference type="EMBL" id="PWI58814.1"/>
    </source>
</evidence>
<dbReference type="GO" id="GO:0006508">
    <property type="term" value="P:proteolysis"/>
    <property type="evidence" value="ECO:0007669"/>
    <property type="project" value="UniProtKB-KW"/>
</dbReference>
<dbReference type="GO" id="GO:0008270">
    <property type="term" value="F:zinc ion binding"/>
    <property type="evidence" value="ECO:0007669"/>
    <property type="project" value="TreeGrafter"/>
</dbReference>
<evidence type="ECO:0000256" key="5">
    <source>
        <dbReference type="ARBA" id="ARBA00023049"/>
    </source>
</evidence>
<evidence type="ECO:0000256" key="4">
    <source>
        <dbReference type="ARBA" id="ARBA00022833"/>
    </source>
</evidence>
<comment type="caution">
    <text evidence="7">The sequence shown here is derived from an EMBL/GenBank/DDBJ whole genome shotgun (WGS) entry which is preliminary data.</text>
</comment>
<organism evidence="7 8">
    <name type="scientific">Sulfoacidibacillus thermotolerans</name>
    <name type="common">Acidibacillus sulfuroxidans</name>
    <dbReference type="NCBI Taxonomy" id="1765684"/>
    <lineage>
        <taxon>Bacteria</taxon>
        <taxon>Bacillati</taxon>
        <taxon>Bacillota</taxon>
        <taxon>Bacilli</taxon>
        <taxon>Bacillales</taxon>
        <taxon>Alicyclobacillaceae</taxon>
        <taxon>Sulfoacidibacillus</taxon>
    </lineage>
</organism>
<evidence type="ECO:0000256" key="1">
    <source>
        <dbReference type="ARBA" id="ARBA00022670"/>
    </source>
</evidence>
<dbReference type="InterPro" id="IPR051929">
    <property type="entry name" value="VirAsm_ModProt"/>
</dbReference>
<dbReference type="InterPro" id="IPR028090">
    <property type="entry name" value="JAB_dom_prok"/>
</dbReference>
<dbReference type="PANTHER" id="PTHR34858:SF1">
    <property type="entry name" value="CYSO-CYSTEINE PEPTIDASE"/>
    <property type="match status" value="1"/>
</dbReference>
<dbReference type="Gene3D" id="3.40.140.10">
    <property type="entry name" value="Cytidine Deaminase, domain 2"/>
    <property type="match status" value="1"/>
</dbReference>
<keyword evidence="5" id="KW-0482">Metalloprotease</keyword>
<dbReference type="Pfam" id="PF14464">
    <property type="entry name" value="Prok-JAB"/>
    <property type="match status" value="1"/>
</dbReference>
<dbReference type="AlphaFoldDB" id="A0A2U3DC03"/>
<evidence type="ECO:0000256" key="2">
    <source>
        <dbReference type="ARBA" id="ARBA00022723"/>
    </source>
</evidence>
<dbReference type="OrthoDB" id="9802958at2"/>
<keyword evidence="2" id="KW-0479">Metal-binding</keyword>